<feature type="compositionally biased region" description="Basic and acidic residues" evidence="1">
    <location>
        <begin position="63"/>
        <end position="76"/>
    </location>
</feature>
<evidence type="ECO:0000256" key="1">
    <source>
        <dbReference type="SAM" id="MobiDB-lite"/>
    </source>
</evidence>
<comment type="caution">
    <text evidence="2">The sequence shown here is derived from an EMBL/GenBank/DDBJ whole genome shotgun (WGS) entry which is preliminary data.</text>
</comment>
<name>A0A2S8J2Y4_BURCE</name>
<dbReference type="Proteomes" id="UP000238206">
    <property type="component" value="Unassembled WGS sequence"/>
</dbReference>
<feature type="region of interest" description="Disordered" evidence="1">
    <location>
        <begin position="12"/>
        <end position="38"/>
    </location>
</feature>
<feature type="region of interest" description="Disordered" evidence="1">
    <location>
        <begin position="54"/>
        <end position="76"/>
    </location>
</feature>
<dbReference type="EMBL" id="PUIQ01000004">
    <property type="protein sequence ID" value="PQP20922.1"/>
    <property type="molecule type" value="Genomic_DNA"/>
</dbReference>
<reference evidence="2 3" key="1">
    <citation type="submission" date="2018-02" db="EMBL/GenBank/DDBJ databases">
        <title>Draft genome sequencing of Burkholderia cepacia Y14-15.</title>
        <authorList>
            <person name="Zheng B.-X."/>
        </authorList>
    </citation>
    <scope>NUCLEOTIDE SEQUENCE [LARGE SCALE GENOMIC DNA]</scope>
    <source>
        <strain evidence="2 3">Y14-15</strain>
    </source>
</reference>
<dbReference type="AlphaFoldDB" id="A0A2S8J2Y4"/>
<accession>A0A2S8J2Y4</accession>
<organism evidence="2 3">
    <name type="scientific">Burkholderia cepacia</name>
    <name type="common">Pseudomonas cepacia</name>
    <dbReference type="NCBI Taxonomy" id="292"/>
    <lineage>
        <taxon>Bacteria</taxon>
        <taxon>Pseudomonadati</taxon>
        <taxon>Pseudomonadota</taxon>
        <taxon>Betaproteobacteria</taxon>
        <taxon>Burkholderiales</taxon>
        <taxon>Burkholderiaceae</taxon>
        <taxon>Burkholderia</taxon>
        <taxon>Burkholderia cepacia complex</taxon>
    </lineage>
</organism>
<sequence length="110" mass="12672">MSSGLVVIELEENARPREPRRSGYDATRRQAGHVGKRQIRPQVRRVIHDSRARCRTGWPPTRSRNDRRISSVRESTPRFEMAVLPKDKHDSAHYAHSITHKSAAQARARI</sequence>
<feature type="region of interest" description="Disordered" evidence="1">
    <location>
        <begin position="89"/>
        <end position="110"/>
    </location>
</feature>
<gene>
    <name evidence="2" type="ORF">C5615_04315</name>
</gene>
<proteinExistence type="predicted"/>
<feature type="compositionally biased region" description="Basic and acidic residues" evidence="1">
    <location>
        <begin position="12"/>
        <end position="28"/>
    </location>
</feature>
<evidence type="ECO:0000313" key="2">
    <source>
        <dbReference type="EMBL" id="PQP20922.1"/>
    </source>
</evidence>
<evidence type="ECO:0000313" key="3">
    <source>
        <dbReference type="Proteomes" id="UP000238206"/>
    </source>
</evidence>
<protein>
    <submittedName>
        <fullName evidence="2">Uncharacterized protein</fullName>
    </submittedName>
</protein>